<name>A0ABP9WJ49_9MICO</name>
<proteinExistence type="predicted"/>
<evidence type="ECO:0000313" key="8">
    <source>
        <dbReference type="Proteomes" id="UP001426770"/>
    </source>
</evidence>
<protein>
    <recommendedName>
        <fullName evidence="6">N-acetyltransferase domain-containing protein</fullName>
    </recommendedName>
</protein>
<evidence type="ECO:0000256" key="4">
    <source>
        <dbReference type="ARBA" id="ARBA00023315"/>
    </source>
</evidence>
<evidence type="ECO:0000256" key="2">
    <source>
        <dbReference type="ARBA" id="ARBA00022649"/>
    </source>
</evidence>
<keyword evidence="2" id="KW-1277">Toxin-antitoxin system</keyword>
<evidence type="ECO:0000256" key="3">
    <source>
        <dbReference type="ARBA" id="ARBA00022679"/>
    </source>
</evidence>
<dbReference type="EMBL" id="BAABRR010000014">
    <property type="protein sequence ID" value="GAA5519865.1"/>
    <property type="molecule type" value="Genomic_DNA"/>
</dbReference>
<keyword evidence="4" id="KW-0012">Acyltransferase</keyword>
<evidence type="ECO:0000313" key="7">
    <source>
        <dbReference type="EMBL" id="GAA5519865.1"/>
    </source>
</evidence>
<dbReference type="Pfam" id="PF00583">
    <property type="entry name" value="Acetyltransf_1"/>
    <property type="match status" value="1"/>
</dbReference>
<comment type="catalytic activity">
    <reaction evidence="5">
        <text>glycyl-tRNA(Gly) + acetyl-CoA = N-acetylglycyl-tRNA(Gly) + CoA + H(+)</text>
        <dbReference type="Rhea" id="RHEA:81867"/>
        <dbReference type="Rhea" id="RHEA-COMP:9683"/>
        <dbReference type="Rhea" id="RHEA-COMP:19766"/>
        <dbReference type="ChEBI" id="CHEBI:15378"/>
        <dbReference type="ChEBI" id="CHEBI:57287"/>
        <dbReference type="ChEBI" id="CHEBI:57288"/>
        <dbReference type="ChEBI" id="CHEBI:78522"/>
        <dbReference type="ChEBI" id="CHEBI:232036"/>
    </reaction>
</comment>
<evidence type="ECO:0000259" key="6">
    <source>
        <dbReference type="PROSITE" id="PS51186"/>
    </source>
</evidence>
<dbReference type="InterPro" id="IPR000182">
    <property type="entry name" value="GNAT_dom"/>
</dbReference>
<dbReference type="Gene3D" id="3.40.630.30">
    <property type="match status" value="1"/>
</dbReference>
<dbReference type="RefSeq" id="WP_286215611.1">
    <property type="nucleotide sequence ID" value="NZ_AP027736.1"/>
</dbReference>
<sequence>MVTEHGSDRVVGYSAIAPGHVLAEDATARMRAGGGRHPVPVVVLARLAVDARHTGKGLGGGLLLDAIMRSLAAAEEIGGRALVVDAKDQAAKEFYLRQLSGFQELPGDPMRLVLMFKDIRATIAEL</sequence>
<evidence type="ECO:0000256" key="1">
    <source>
        <dbReference type="ARBA" id="ARBA00022491"/>
    </source>
</evidence>
<evidence type="ECO:0000256" key="5">
    <source>
        <dbReference type="ARBA" id="ARBA00049880"/>
    </source>
</evidence>
<dbReference type="PANTHER" id="PTHR36449:SF1">
    <property type="entry name" value="ACETYLTRANSFERASE"/>
    <property type="match status" value="1"/>
</dbReference>
<gene>
    <name evidence="7" type="ORF">Lsed01_02323</name>
</gene>
<organism evidence="7 8">
    <name type="scientific">Demequina sediminis</name>
    <dbReference type="NCBI Taxonomy" id="1930058"/>
    <lineage>
        <taxon>Bacteria</taxon>
        <taxon>Bacillati</taxon>
        <taxon>Actinomycetota</taxon>
        <taxon>Actinomycetes</taxon>
        <taxon>Micrococcales</taxon>
        <taxon>Demequinaceae</taxon>
        <taxon>Demequina</taxon>
    </lineage>
</organism>
<keyword evidence="3" id="KW-0808">Transferase</keyword>
<dbReference type="Proteomes" id="UP001426770">
    <property type="component" value="Unassembled WGS sequence"/>
</dbReference>
<dbReference type="InterPro" id="IPR016181">
    <property type="entry name" value="Acyl_CoA_acyltransferase"/>
</dbReference>
<accession>A0ABP9WJ49</accession>
<comment type="caution">
    <text evidence="7">The sequence shown here is derived from an EMBL/GenBank/DDBJ whole genome shotgun (WGS) entry which is preliminary data.</text>
</comment>
<dbReference type="PROSITE" id="PS51186">
    <property type="entry name" value="GNAT"/>
    <property type="match status" value="1"/>
</dbReference>
<dbReference type="PANTHER" id="PTHR36449">
    <property type="entry name" value="ACETYLTRANSFERASE-RELATED"/>
    <property type="match status" value="1"/>
</dbReference>
<reference evidence="7 8" key="1">
    <citation type="submission" date="2024-02" db="EMBL/GenBank/DDBJ databases">
        <title>Lysinimicrobium sediminis NBRC 112286.</title>
        <authorList>
            <person name="Ichikawa N."/>
            <person name="Katano-Makiyama Y."/>
            <person name="Hidaka K."/>
        </authorList>
    </citation>
    <scope>NUCLEOTIDE SEQUENCE [LARGE SCALE GENOMIC DNA]</scope>
    <source>
        <strain evidence="7 8">NBRC 112286</strain>
    </source>
</reference>
<feature type="domain" description="N-acetyltransferase" evidence="6">
    <location>
        <begin position="1"/>
        <end position="120"/>
    </location>
</feature>
<keyword evidence="8" id="KW-1185">Reference proteome</keyword>
<keyword evidence="1" id="KW-0678">Repressor</keyword>
<dbReference type="SUPFAM" id="SSF55729">
    <property type="entry name" value="Acyl-CoA N-acyltransferases (Nat)"/>
    <property type="match status" value="1"/>
</dbReference>